<dbReference type="CDD" id="cd00009">
    <property type="entry name" value="AAA"/>
    <property type="match status" value="1"/>
</dbReference>
<dbReference type="Gene3D" id="1.10.8.60">
    <property type="match status" value="1"/>
</dbReference>
<dbReference type="GO" id="GO:0006310">
    <property type="term" value="P:DNA recombination"/>
    <property type="evidence" value="ECO:0007669"/>
    <property type="project" value="InterPro"/>
</dbReference>
<dbReference type="FunFam" id="3.40.50.300:FF:000137">
    <property type="entry name" value="Replication-associated recombination protein A"/>
    <property type="match status" value="1"/>
</dbReference>
<dbReference type="PANTHER" id="PTHR13779">
    <property type="entry name" value="WERNER HELICASE-INTERACTING PROTEIN 1 FAMILY MEMBER"/>
    <property type="match status" value="1"/>
</dbReference>
<dbReference type="GO" id="GO:0006261">
    <property type="term" value="P:DNA-templated DNA replication"/>
    <property type="evidence" value="ECO:0007669"/>
    <property type="project" value="TreeGrafter"/>
</dbReference>
<sequence>MDLFTQANNQDGDNNNHSKPLAARMRPQTLDEFMGQEKIVGEGKLLRRAIQADRLQSVIFYGPPGTGKTTLAEIIANTTVAEFESLNAVTSGVKDLREVIERAKERRGMYSKATVLFIDEIHRFNKSQQDALLPAVEDGTVVLIGATTENPYFEVNSPLISRSRIFKLEKLNASQIIEVMERALENEEKGLGRYEVEISSDALEHLADVANGDARQALNALELAVLTTPTEGGVKTVDLEVAEESIQQKAINYDQSGDNHYDTISAFVKSLRGSDPDAALYWLAKMIEAGEDPMFIARRMIVHAAEDVGNANPHALMLAVSAAEALEYVGLPEARIPLAQAAIYIASVPKSNAVVNAIDEAMEAVKSNSTSGVPSHLKDAHYSGAEDLGNGQGYKYPHSYPGNYVKQQYLPDELTAAEFYSPTNNGHEKRLKKFLDSLD</sequence>
<evidence type="ECO:0000256" key="3">
    <source>
        <dbReference type="ARBA" id="ARBA00020776"/>
    </source>
</evidence>
<evidence type="ECO:0000256" key="4">
    <source>
        <dbReference type="ARBA" id="ARBA00022705"/>
    </source>
</evidence>
<dbReference type="EMBL" id="JAFBDQ010000004">
    <property type="protein sequence ID" value="MBM7556295.1"/>
    <property type="molecule type" value="Genomic_DNA"/>
</dbReference>
<keyword evidence="10" id="KW-1185">Reference proteome</keyword>
<dbReference type="PANTHER" id="PTHR13779:SF7">
    <property type="entry name" value="ATPASE WRNIP1"/>
    <property type="match status" value="1"/>
</dbReference>
<organism evidence="9 10">
    <name type="scientific">Halanaerobacter jeridensis</name>
    <dbReference type="NCBI Taxonomy" id="706427"/>
    <lineage>
        <taxon>Bacteria</taxon>
        <taxon>Bacillati</taxon>
        <taxon>Bacillota</taxon>
        <taxon>Clostridia</taxon>
        <taxon>Halanaerobiales</taxon>
        <taxon>Halobacteroidaceae</taxon>
        <taxon>Halanaerobacter</taxon>
    </lineage>
</organism>
<dbReference type="GO" id="GO:0000731">
    <property type="term" value="P:DNA synthesis involved in DNA repair"/>
    <property type="evidence" value="ECO:0007669"/>
    <property type="project" value="TreeGrafter"/>
</dbReference>
<dbReference type="InterPro" id="IPR032423">
    <property type="entry name" value="AAA_assoc_2"/>
</dbReference>
<evidence type="ECO:0000256" key="6">
    <source>
        <dbReference type="ARBA" id="ARBA00022840"/>
    </source>
</evidence>
<dbReference type="SUPFAM" id="SSF48019">
    <property type="entry name" value="post-AAA+ oligomerization domain-like"/>
    <property type="match status" value="1"/>
</dbReference>
<dbReference type="Gene3D" id="3.40.50.300">
    <property type="entry name" value="P-loop containing nucleotide triphosphate hydrolases"/>
    <property type="match status" value="1"/>
</dbReference>
<dbReference type="InterPro" id="IPR051314">
    <property type="entry name" value="AAA_ATPase_RarA/MGS1/WRNIP1"/>
</dbReference>
<evidence type="ECO:0000313" key="9">
    <source>
        <dbReference type="EMBL" id="MBM7556295.1"/>
    </source>
</evidence>
<reference evidence="9" key="1">
    <citation type="submission" date="2021-01" db="EMBL/GenBank/DDBJ databases">
        <title>Genomic Encyclopedia of Type Strains, Phase IV (KMG-IV): sequencing the most valuable type-strain genomes for metagenomic binning, comparative biology and taxonomic classification.</title>
        <authorList>
            <person name="Goeker M."/>
        </authorList>
    </citation>
    <scope>NUCLEOTIDE SEQUENCE</scope>
    <source>
        <strain evidence="9">DSM 23230</strain>
    </source>
</reference>
<name>A0A939BMF3_9FIRM</name>
<feature type="domain" description="AAA+ ATPase" evidence="8">
    <location>
        <begin position="54"/>
        <end position="181"/>
    </location>
</feature>
<dbReference type="GO" id="GO:0017116">
    <property type="term" value="F:single-stranded DNA helicase activity"/>
    <property type="evidence" value="ECO:0007669"/>
    <property type="project" value="TreeGrafter"/>
</dbReference>
<keyword evidence="6" id="KW-0067">ATP-binding</keyword>
<evidence type="ECO:0000313" key="10">
    <source>
        <dbReference type="Proteomes" id="UP000774000"/>
    </source>
</evidence>
<protein>
    <recommendedName>
        <fullName evidence="3">Replication-associated recombination protein A</fullName>
    </recommendedName>
</protein>
<dbReference type="FunFam" id="1.10.8.60:FF:000029">
    <property type="entry name" value="Replication-associated recombination protein A"/>
    <property type="match status" value="1"/>
</dbReference>
<dbReference type="GO" id="GO:0008047">
    <property type="term" value="F:enzyme activator activity"/>
    <property type="evidence" value="ECO:0007669"/>
    <property type="project" value="TreeGrafter"/>
</dbReference>
<dbReference type="Pfam" id="PF16193">
    <property type="entry name" value="AAA_assoc_2"/>
    <property type="match status" value="1"/>
</dbReference>
<evidence type="ECO:0000256" key="7">
    <source>
        <dbReference type="SAM" id="MobiDB-lite"/>
    </source>
</evidence>
<comment type="similarity">
    <text evidence="2">Belongs to the AAA ATPase family. RarA/MGS1/WRNIP1 subfamily.</text>
</comment>
<evidence type="ECO:0000256" key="2">
    <source>
        <dbReference type="ARBA" id="ARBA00008959"/>
    </source>
</evidence>
<dbReference type="Pfam" id="PF05496">
    <property type="entry name" value="RuvB_N"/>
    <property type="match status" value="1"/>
</dbReference>
<keyword evidence="4" id="KW-0235">DNA replication</keyword>
<dbReference type="InterPro" id="IPR027417">
    <property type="entry name" value="P-loop_NTPase"/>
</dbReference>
<feature type="compositionally biased region" description="Polar residues" evidence="7">
    <location>
        <begin position="1"/>
        <end position="18"/>
    </location>
</feature>
<keyword evidence="5" id="KW-0547">Nucleotide-binding</keyword>
<comment type="caution">
    <text evidence="9">The sequence shown here is derived from an EMBL/GenBank/DDBJ whole genome shotgun (WGS) entry which is preliminary data.</text>
</comment>
<dbReference type="AlphaFoldDB" id="A0A939BMF3"/>
<dbReference type="SUPFAM" id="SSF52540">
    <property type="entry name" value="P-loop containing nucleoside triphosphate hydrolases"/>
    <property type="match status" value="1"/>
</dbReference>
<dbReference type="Gene3D" id="1.20.272.10">
    <property type="match status" value="1"/>
</dbReference>
<dbReference type="InterPro" id="IPR021886">
    <property type="entry name" value="MgsA_C"/>
</dbReference>
<dbReference type="GO" id="GO:0009378">
    <property type="term" value="F:four-way junction helicase activity"/>
    <property type="evidence" value="ECO:0007669"/>
    <property type="project" value="InterPro"/>
</dbReference>
<proteinExistence type="inferred from homology"/>
<dbReference type="InterPro" id="IPR008921">
    <property type="entry name" value="DNA_pol3_clamp-load_cplx_C"/>
</dbReference>
<comment type="function">
    <text evidence="1">DNA-dependent ATPase that plays important roles in cellular responses to stalled DNA replication processes.</text>
</comment>
<dbReference type="GO" id="GO:0003677">
    <property type="term" value="F:DNA binding"/>
    <property type="evidence" value="ECO:0007669"/>
    <property type="project" value="InterPro"/>
</dbReference>
<dbReference type="SMART" id="SM00382">
    <property type="entry name" value="AAA"/>
    <property type="match status" value="1"/>
</dbReference>
<dbReference type="Proteomes" id="UP000774000">
    <property type="component" value="Unassembled WGS sequence"/>
</dbReference>
<dbReference type="CDD" id="cd18139">
    <property type="entry name" value="HLD_clamp_RarA"/>
    <property type="match status" value="1"/>
</dbReference>
<evidence type="ECO:0000259" key="8">
    <source>
        <dbReference type="SMART" id="SM00382"/>
    </source>
</evidence>
<evidence type="ECO:0000256" key="1">
    <source>
        <dbReference type="ARBA" id="ARBA00002393"/>
    </source>
</evidence>
<dbReference type="InterPro" id="IPR003593">
    <property type="entry name" value="AAA+_ATPase"/>
</dbReference>
<dbReference type="RefSeq" id="WP_204701049.1">
    <property type="nucleotide sequence ID" value="NZ_JAFBDQ010000004.1"/>
</dbReference>
<gene>
    <name evidence="9" type="ORF">JOC47_001131</name>
</gene>
<dbReference type="Pfam" id="PF12002">
    <property type="entry name" value="MgsA_C"/>
    <property type="match status" value="1"/>
</dbReference>
<dbReference type="Gene3D" id="1.10.3710.10">
    <property type="entry name" value="DNA polymerase III clamp loader subunits, C-terminal domain"/>
    <property type="match status" value="1"/>
</dbReference>
<accession>A0A939BMF3</accession>
<dbReference type="GO" id="GO:0005524">
    <property type="term" value="F:ATP binding"/>
    <property type="evidence" value="ECO:0007669"/>
    <property type="project" value="UniProtKB-KW"/>
</dbReference>
<feature type="region of interest" description="Disordered" evidence="7">
    <location>
        <begin position="1"/>
        <end position="21"/>
    </location>
</feature>
<dbReference type="FunFam" id="1.10.3710.10:FF:000003">
    <property type="entry name" value="ATPase, AAA family protein"/>
    <property type="match status" value="1"/>
</dbReference>
<dbReference type="FunFam" id="1.20.272.10:FF:000001">
    <property type="entry name" value="Putative AAA family ATPase"/>
    <property type="match status" value="1"/>
</dbReference>
<dbReference type="InterPro" id="IPR008824">
    <property type="entry name" value="RuvB-like_N"/>
</dbReference>
<evidence type="ECO:0000256" key="5">
    <source>
        <dbReference type="ARBA" id="ARBA00022741"/>
    </source>
</evidence>